<reference evidence="3 5" key="1">
    <citation type="journal article" date="2016" name="Front. Microbiol.">
        <title>Fuerstia marisgermanicae gen. nov., sp. nov., an Unusual Member of the Phylum Planctomycetes from the German Wadden Sea.</title>
        <authorList>
            <person name="Kohn T."/>
            <person name="Heuer A."/>
            <person name="Jogler M."/>
            <person name="Vollmers J."/>
            <person name="Boedeker C."/>
            <person name="Bunk B."/>
            <person name="Rast P."/>
            <person name="Borchert D."/>
            <person name="Glockner I."/>
            <person name="Freese H.M."/>
            <person name="Klenk H.P."/>
            <person name="Overmann J."/>
            <person name="Kaster A.K."/>
            <person name="Rohde M."/>
            <person name="Wiegand S."/>
            <person name="Jogler C."/>
        </authorList>
    </citation>
    <scope>NUCLEOTIDE SEQUENCE [LARGE SCALE GENOMIC DNA]</scope>
    <source>
        <strain evidence="3 5">NH11</strain>
    </source>
</reference>
<gene>
    <name evidence="2" type="ORF">Fuma_01384</name>
    <name evidence="3" type="ORF">Fuma_01531</name>
    <name evidence="4" type="ORF">Fuma_02592</name>
</gene>
<organism evidence="3 5">
    <name type="scientific">Fuerstiella marisgermanici</name>
    <dbReference type="NCBI Taxonomy" id="1891926"/>
    <lineage>
        <taxon>Bacteria</taxon>
        <taxon>Pseudomonadati</taxon>
        <taxon>Planctomycetota</taxon>
        <taxon>Planctomycetia</taxon>
        <taxon>Planctomycetales</taxon>
        <taxon>Planctomycetaceae</taxon>
        <taxon>Fuerstiella</taxon>
    </lineage>
</organism>
<dbReference type="Proteomes" id="UP000187735">
    <property type="component" value="Chromosome"/>
</dbReference>
<feature type="region of interest" description="Disordered" evidence="1">
    <location>
        <begin position="67"/>
        <end position="87"/>
    </location>
</feature>
<evidence type="ECO:0000313" key="5">
    <source>
        <dbReference type="Proteomes" id="UP000187735"/>
    </source>
</evidence>
<dbReference type="KEGG" id="fmr:Fuma_01384"/>
<dbReference type="EMBL" id="CP017641">
    <property type="protein sequence ID" value="APZ91790.1"/>
    <property type="molecule type" value="Genomic_DNA"/>
</dbReference>
<keyword evidence="5" id="KW-1185">Reference proteome</keyword>
<dbReference type="RefSeq" id="WP_077023493.1">
    <property type="nucleotide sequence ID" value="NZ_CP017641.1"/>
</dbReference>
<dbReference type="KEGG" id="fmr:Fuma_02592"/>
<sequence length="87" mass="9303">MNDFFDNVNGLPFARIPLPNSSLLRIAVCVALCRDMTIGVIPQTRPIGQTGPLIGGPLVMTTSHPRAMLTPEQSSVTSLNSRGRLTA</sequence>
<evidence type="ECO:0000313" key="4">
    <source>
        <dbReference type="EMBL" id="APZ92980.1"/>
    </source>
</evidence>
<evidence type="ECO:0000313" key="2">
    <source>
        <dbReference type="EMBL" id="APZ91790.1"/>
    </source>
</evidence>
<proteinExistence type="predicted"/>
<name>A0A1P8WCZ3_9PLAN</name>
<dbReference type="STRING" id="1891926.Fuma_01384"/>
<dbReference type="KEGG" id="fmr:Fuma_01531"/>
<evidence type="ECO:0000313" key="3">
    <source>
        <dbReference type="EMBL" id="APZ91933.1"/>
    </source>
</evidence>
<protein>
    <submittedName>
        <fullName evidence="3">Uncharacterized protein</fullName>
    </submittedName>
</protein>
<accession>A0A1P8WCZ3</accession>
<dbReference type="AlphaFoldDB" id="A0A1P8WCZ3"/>
<dbReference type="EMBL" id="CP017641">
    <property type="protein sequence ID" value="APZ91933.1"/>
    <property type="molecule type" value="Genomic_DNA"/>
</dbReference>
<evidence type="ECO:0000256" key="1">
    <source>
        <dbReference type="SAM" id="MobiDB-lite"/>
    </source>
</evidence>
<feature type="compositionally biased region" description="Polar residues" evidence="1">
    <location>
        <begin position="71"/>
        <end position="87"/>
    </location>
</feature>
<dbReference type="EMBL" id="CP017641">
    <property type="protein sequence ID" value="APZ92980.1"/>
    <property type="molecule type" value="Genomic_DNA"/>
</dbReference>